<dbReference type="PANTHER" id="PTHR31198:SF1">
    <property type="entry name" value="CENTROSOMAL AT-AC SPLICING FACTOR"/>
    <property type="match status" value="1"/>
</dbReference>
<protein>
    <recommendedName>
        <fullName evidence="4">Coiled-coil domain-containing protein 84</fullName>
    </recommendedName>
</protein>
<sequence length="338" mass="37098">DDAVAEAPFCVACRRSSAVKWRKHVFSRGHQRAAQQFLLRHAGKLQELCDAATTTALASDVNWWRCVFCDVALATADAVAHFGGDGHRAQVEAFCRHHRCDADRQTRPQLWLQAAKRRELEAALNNGRAAEEQQAAEQKQELEPVDQAASERVEAFLSSAASRLQEQEALLGPQLALATAPSRSKTVSSAEGVLQNPLGRHEGKRVWGGGIVKLRKSEWIPWAIDQLVKEEQADHPETQHAGKDGPAFVHRVTELARGEGLSSIASVSWGAGVGNVHTAAVPPWMVQTEEEYKKCNLREQAAPTSSSLTKTADDRAEATTTKRRDIFSELQSKSEYGP</sequence>
<feature type="non-terminal residue" evidence="2">
    <location>
        <position position="1"/>
    </location>
</feature>
<dbReference type="InParanoid" id="G5A2V7"/>
<gene>
    <name evidence="2" type="ORF">PHYSODRAFT_396936</name>
</gene>
<dbReference type="Pfam" id="PF14968">
    <property type="entry name" value="CCDC84"/>
    <property type="match status" value="1"/>
</dbReference>
<dbReference type="RefSeq" id="XP_009534858.1">
    <property type="nucleotide sequence ID" value="XM_009536563.1"/>
</dbReference>
<dbReference type="OMA" id="AVPPWMV"/>
<name>G5A2V7_PHYSP</name>
<evidence type="ECO:0000313" key="3">
    <source>
        <dbReference type="Proteomes" id="UP000002640"/>
    </source>
</evidence>
<dbReference type="Proteomes" id="UP000002640">
    <property type="component" value="Unassembled WGS sequence"/>
</dbReference>
<dbReference type="PANTHER" id="PTHR31198">
    <property type="entry name" value="COILED-COIL DOMAIN-CONTAINING PROTEIN 84"/>
    <property type="match status" value="1"/>
</dbReference>
<feature type="compositionally biased region" description="Polar residues" evidence="1">
    <location>
        <begin position="329"/>
        <end position="338"/>
    </location>
</feature>
<evidence type="ECO:0008006" key="4">
    <source>
        <dbReference type="Google" id="ProtNLM"/>
    </source>
</evidence>
<dbReference type="GeneID" id="20651221"/>
<feature type="region of interest" description="Disordered" evidence="1">
    <location>
        <begin position="298"/>
        <end position="338"/>
    </location>
</feature>
<proteinExistence type="predicted"/>
<reference evidence="2 3" key="1">
    <citation type="journal article" date="2006" name="Science">
        <title>Phytophthora genome sequences uncover evolutionary origins and mechanisms of pathogenesis.</title>
        <authorList>
            <person name="Tyler B.M."/>
            <person name="Tripathy S."/>
            <person name="Zhang X."/>
            <person name="Dehal P."/>
            <person name="Jiang R.H."/>
            <person name="Aerts A."/>
            <person name="Arredondo F.D."/>
            <person name="Baxter L."/>
            <person name="Bensasson D."/>
            <person name="Beynon J.L."/>
            <person name="Chapman J."/>
            <person name="Damasceno C.M."/>
            <person name="Dorrance A.E."/>
            <person name="Dou D."/>
            <person name="Dickerman A.W."/>
            <person name="Dubchak I.L."/>
            <person name="Garbelotto M."/>
            <person name="Gijzen M."/>
            <person name="Gordon S.G."/>
            <person name="Govers F."/>
            <person name="Grunwald N.J."/>
            <person name="Huang W."/>
            <person name="Ivors K.L."/>
            <person name="Jones R.W."/>
            <person name="Kamoun S."/>
            <person name="Krampis K."/>
            <person name="Lamour K.H."/>
            <person name="Lee M.K."/>
            <person name="McDonald W.H."/>
            <person name="Medina M."/>
            <person name="Meijer H.J."/>
            <person name="Nordberg E.K."/>
            <person name="Maclean D.J."/>
            <person name="Ospina-Giraldo M.D."/>
            <person name="Morris P.F."/>
            <person name="Phuntumart V."/>
            <person name="Putnam N.H."/>
            <person name="Rash S."/>
            <person name="Rose J.K."/>
            <person name="Sakihama Y."/>
            <person name="Salamov A.A."/>
            <person name="Savidor A."/>
            <person name="Scheuring C.F."/>
            <person name="Smith B.M."/>
            <person name="Sobral B.W."/>
            <person name="Terry A."/>
            <person name="Torto-Alalibo T.A."/>
            <person name="Win J."/>
            <person name="Xu Z."/>
            <person name="Zhang H."/>
            <person name="Grigoriev I.V."/>
            <person name="Rokhsar D.S."/>
            <person name="Boore J.L."/>
        </authorList>
    </citation>
    <scope>NUCLEOTIDE SEQUENCE [LARGE SCALE GENOMIC DNA]</scope>
    <source>
        <strain evidence="2 3">P6497</strain>
    </source>
</reference>
<dbReference type="KEGG" id="psoj:PHYSODRAFT_396936"/>
<evidence type="ECO:0000313" key="2">
    <source>
        <dbReference type="EMBL" id="EGZ09997.1"/>
    </source>
</evidence>
<keyword evidence="3" id="KW-1185">Reference proteome</keyword>
<feature type="non-terminal residue" evidence="2">
    <location>
        <position position="338"/>
    </location>
</feature>
<feature type="compositionally biased region" description="Basic and acidic residues" evidence="1">
    <location>
        <begin position="311"/>
        <end position="327"/>
    </location>
</feature>
<dbReference type="AlphaFoldDB" id="G5A2V7"/>
<organism evidence="2 3">
    <name type="scientific">Phytophthora sojae (strain P6497)</name>
    <name type="common">Soybean stem and root rot agent</name>
    <name type="synonym">Phytophthora megasperma f. sp. glycines</name>
    <dbReference type="NCBI Taxonomy" id="1094619"/>
    <lineage>
        <taxon>Eukaryota</taxon>
        <taxon>Sar</taxon>
        <taxon>Stramenopiles</taxon>
        <taxon>Oomycota</taxon>
        <taxon>Peronosporomycetes</taxon>
        <taxon>Peronosporales</taxon>
        <taxon>Peronosporaceae</taxon>
        <taxon>Phytophthora</taxon>
    </lineage>
</organism>
<evidence type="ECO:0000256" key="1">
    <source>
        <dbReference type="SAM" id="MobiDB-lite"/>
    </source>
</evidence>
<dbReference type="InterPro" id="IPR028015">
    <property type="entry name" value="CCDC84-like"/>
</dbReference>
<accession>G5A2V7</accession>
<dbReference type="EMBL" id="JH159159">
    <property type="protein sequence ID" value="EGZ09997.1"/>
    <property type="molecule type" value="Genomic_DNA"/>
</dbReference>